<feature type="domain" description="Penicillin-binding protein transpeptidase" evidence="3">
    <location>
        <begin position="3"/>
        <end position="235"/>
    </location>
</feature>
<dbReference type="GO" id="GO:0008658">
    <property type="term" value="F:penicillin binding"/>
    <property type="evidence" value="ECO:0007669"/>
    <property type="project" value="InterPro"/>
</dbReference>
<sequence>MCNWNSAGNGAATPAKMLYYSSNVAALQFGEIIGRDNFYKFVKMFGYGQPTGIDLAGEAEGIVNWPIGADWSDLTLDTNSFGQGIAVTPVQHITAISAIANGGTLMWPHVVKQRCKGTQCEDIKPRVVRRVIDPGVTEQINNMLVENANSYAPVVWGPITGSYAPVPLVPGFRVTAKTGTSQIAVNGVYDANATIGSVTGWAPAENPRIAVLVKIDRPKDDPFGLNTAIPVYQKVVSELMPYFRMAPNPEIIDLSQVDKQ</sequence>
<accession>A0A6J4M1V3</accession>
<dbReference type="EMBL" id="CADCTR010002349">
    <property type="protein sequence ID" value="CAA9347806.1"/>
    <property type="molecule type" value="Genomic_DNA"/>
</dbReference>
<keyword evidence="4" id="KW-0808">Transferase</keyword>
<gene>
    <name evidence="4" type="ORF">AVDCRST_MAG93-6980</name>
</gene>
<name>A0A6J4M1V3_9CHLR</name>
<dbReference type="GO" id="GO:0051301">
    <property type="term" value="P:cell division"/>
    <property type="evidence" value="ECO:0007669"/>
    <property type="project" value="UniProtKB-KW"/>
</dbReference>
<dbReference type="PANTHER" id="PTHR30627">
    <property type="entry name" value="PEPTIDOGLYCAN D,D-TRANSPEPTIDASE"/>
    <property type="match status" value="1"/>
</dbReference>
<protein>
    <submittedName>
        <fullName evidence="4">Cell division protein FtsI [Peptidoglycan synthetase]</fullName>
        <ecNumber evidence="4">2.4.1.129</ecNumber>
    </submittedName>
</protein>
<dbReference type="InterPro" id="IPR001460">
    <property type="entry name" value="PCN-bd_Tpept"/>
</dbReference>
<keyword evidence="4" id="KW-0131">Cell cycle</keyword>
<dbReference type="SUPFAM" id="SSF56601">
    <property type="entry name" value="beta-lactamase/transpeptidase-like"/>
    <property type="match status" value="1"/>
</dbReference>
<dbReference type="GO" id="GO:0071555">
    <property type="term" value="P:cell wall organization"/>
    <property type="evidence" value="ECO:0007669"/>
    <property type="project" value="TreeGrafter"/>
</dbReference>
<evidence type="ECO:0000256" key="1">
    <source>
        <dbReference type="ARBA" id="ARBA00004370"/>
    </source>
</evidence>
<evidence type="ECO:0000259" key="3">
    <source>
        <dbReference type="Pfam" id="PF00905"/>
    </source>
</evidence>
<organism evidence="4">
    <name type="scientific">uncultured Chloroflexia bacterium</name>
    <dbReference type="NCBI Taxonomy" id="1672391"/>
    <lineage>
        <taxon>Bacteria</taxon>
        <taxon>Bacillati</taxon>
        <taxon>Chloroflexota</taxon>
        <taxon>Chloroflexia</taxon>
        <taxon>environmental samples</taxon>
    </lineage>
</organism>
<proteinExistence type="predicted"/>
<dbReference type="EC" id="2.4.1.129" evidence="4"/>
<dbReference type="Pfam" id="PF00905">
    <property type="entry name" value="Transpeptidase"/>
    <property type="match status" value="1"/>
</dbReference>
<dbReference type="AlphaFoldDB" id="A0A6J4M1V3"/>
<reference evidence="4" key="1">
    <citation type="submission" date="2020-02" db="EMBL/GenBank/DDBJ databases">
        <authorList>
            <person name="Meier V. D."/>
        </authorList>
    </citation>
    <scope>NUCLEOTIDE SEQUENCE</scope>
    <source>
        <strain evidence="4">AVDCRST_MAG93</strain>
    </source>
</reference>
<dbReference type="PANTHER" id="PTHR30627:SF1">
    <property type="entry name" value="PEPTIDOGLYCAN D,D-TRANSPEPTIDASE FTSI"/>
    <property type="match status" value="1"/>
</dbReference>
<dbReference type="Gene3D" id="3.30.450.330">
    <property type="match status" value="1"/>
</dbReference>
<keyword evidence="4" id="KW-0132">Cell division</keyword>
<comment type="subcellular location">
    <subcellularLocation>
        <location evidence="1">Membrane</location>
    </subcellularLocation>
</comment>
<keyword evidence="2" id="KW-0472">Membrane</keyword>
<keyword evidence="4" id="KW-0328">Glycosyltransferase</keyword>
<dbReference type="GO" id="GO:0005886">
    <property type="term" value="C:plasma membrane"/>
    <property type="evidence" value="ECO:0007669"/>
    <property type="project" value="TreeGrafter"/>
</dbReference>
<dbReference type="GO" id="GO:0016757">
    <property type="term" value="F:glycosyltransferase activity"/>
    <property type="evidence" value="ECO:0007669"/>
    <property type="project" value="UniProtKB-KW"/>
</dbReference>
<evidence type="ECO:0000256" key="2">
    <source>
        <dbReference type="ARBA" id="ARBA00023136"/>
    </source>
</evidence>
<dbReference type="Gene3D" id="3.40.710.10">
    <property type="entry name" value="DD-peptidase/beta-lactamase superfamily"/>
    <property type="match status" value="1"/>
</dbReference>
<dbReference type="InterPro" id="IPR012338">
    <property type="entry name" value="Beta-lactam/transpept-like"/>
</dbReference>
<evidence type="ECO:0000313" key="4">
    <source>
        <dbReference type="EMBL" id="CAA9347806.1"/>
    </source>
</evidence>
<dbReference type="InterPro" id="IPR050515">
    <property type="entry name" value="Beta-lactam/transpept"/>
</dbReference>